<dbReference type="SUPFAM" id="SSF63829">
    <property type="entry name" value="Calcium-dependent phosphotriesterase"/>
    <property type="match status" value="2"/>
</dbReference>
<sequence>MPDFLDDAKDFVGEKTGGVVDDLGDVTAAGLDSLGAEGAADAVREKSDSVANRLGADVAEMALGDTDDAKKLVHGSAGTLRSTGQHLLNLKDAFDTVGAGMKGVDPSDLRGETAQAFEEKISVEPKKWFEAADACQMAGQALRDFADTVEWAQGEAASAIELYRKGQKASKEARAAHESEVEAYRLAFIAHHFDRDDNPLPTEPKPFSDPGTADVEAAVEKLEEARRQRDEAARAAQRMVAAARDAAPPKPSLKEQMDSDAEGMKLGVQHFGGGVLEGGTDLFLWGRKHSVIDPYNLTHPGEYLTNLNSSVHGIATTDPRTIPSTVMQAMRNDPAEFLGTLVPELIGTKGAGLPGSAGRRAAGTLDDVAPSRPHVERREPGQAETQNKQRSTDNTDPVDLATGMMFLPQTDVALPGALPLVFSRQVDSGYRSGRWFGPSWASTADQRLEIDATGVILVTEDGLLLEYPHPAPDVPTLPARGPQWPLERHPDGDYTLTDPDTGHVRRYTGPEEPGANGAAPLAEISDRNGHTLTFSYDEDGTPTAIAHSAGHVLRLTASEGRITALDLLADDGRTTPVVRYGYTDGELTSVTGSSGLPLRFAYDAEHRVIAWTDSNERRYDYVYDDRNRCIAEGGTEGHLSIRLSYDARDEATGHRVTTLTTAEGHVTRHLVDDAGRVVAVTDPLGHTTRTSHDHRGRVLTRTDALGRTTAVERDASGRPVAVTRPDGSRTAVEYNALGLPLTVTGPDGTWRHTYDERGNRTSVTDPAGTTTHFGHDDAGHLTSVTNALGHTTHVACDAAGLPLTITDPLGGVTRYARDTFGRVTRVTDPLGAVTHLEWTTEGKLLSRTGPDGATERWTYDGEGNCVSHTDPAGGVTTYEYGHFDLLAARTGPDGVRYTFDHDTALRLRRVTDPQGRAWSYTYDPAGHLTSETDFDGRTQAYAYDPAGHLIARTGPLGQVSRFERGPRGEILRKDADGAVTDYAYDAAGRLLSAVSAEAELYLHRDRTGRVKSETVNGRTTAFTYDRLGRRTRRVTPMGAVTTWEYDAAGRRTGMTSGGRALTFAHDAAGRETRRTIGDDLALTQHWDPANRLTEAVLTGAAPDPVTHRGYAYRPDGALTAVHDRHTGSRRFDLDAAGRVTAVHAAGWSESYAYDETGNQTHAAWPADHPAPEATGPRTYTGTRITGAGRVRYEHDDAGRLVLRQKPRLSRKPDTWRYTWDAEDRLTAVTTPDGTRWRYHYDPLGRRTAKQRMADDGETVVEEILFAWDGPTLIEQTTTAPGLPHPVTLTWDHQGLHPVTQTERLTDATGQREIDRRFFAIVTDLVGTPTELVDETGTVAWRTRSTLWGHTTWNTDATAYTPLRFPGQYSDPETGLHYNVHRYYDPETARYTTPDPLGLSPAPNPTTYVHNPHTWTDPLGLAPDYEDSRERLYRAPHAGNRESEAYGLDPSNHPHTELGGPGTAYLGDSERVAQQYAAQGVYEDGYHEYVMKSEFRESFPPEQYRTSHDNKPGEHQWIIPQGEITRFNEFIEEVHWINFYNGYTWKG</sequence>
<feature type="region of interest" description="Disordered" evidence="3">
    <location>
        <begin position="1440"/>
        <end position="1465"/>
    </location>
</feature>
<dbReference type="InterPro" id="IPR006530">
    <property type="entry name" value="YD"/>
</dbReference>
<reference evidence="7" key="1">
    <citation type="submission" date="2020-09" db="EMBL/GenBank/DDBJ databases">
        <title>Secondary metabolite and genome analysis of marine Streptomyces chumphonensis KK1-2T.</title>
        <authorList>
            <person name="Phongsopitanun W."/>
            <person name="Kanchanasin P."/>
            <person name="Pittayakhajonwut P."/>
            <person name="Suwanborirux K."/>
            <person name="Tanasupawat S."/>
        </authorList>
    </citation>
    <scope>NUCLEOTIDE SEQUENCE</scope>
    <source>
        <strain evidence="7">KK1-2</strain>
    </source>
</reference>
<feature type="domain" description="Putative T7SS secretion signal" evidence="5">
    <location>
        <begin position="7"/>
        <end position="251"/>
    </location>
</feature>
<dbReference type="InterPro" id="IPR045351">
    <property type="entry name" value="DUF6531"/>
</dbReference>
<proteinExistence type="predicted"/>
<dbReference type="InterPro" id="IPR022385">
    <property type="entry name" value="Rhs_assc_core"/>
</dbReference>
<feature type="domain" description="DUF6531" evidence="4">
    <location>
        <begin position="396"/>
        <end position="467"/>
    </location>
</feature>
<keyword evidence="1" id="KW-0677">Repeat</keyword>
<dbReference type="PANTHER" id="PTHR32305:SF15">
    <property type="entry name" value="PROTEIN RHSA-RELATED"/>
    <property type="match status" value="1"/>
</dbReference>
<evidence type="ECO:0000313" key="7">
    <source>
        <dbReference type="EMBL" id="MBD3929976.1"/>
    </source>
</evidence>
<feature type="compositionally biased region" description="Polar residues" evidence="3">
    <location>
        <begin position="383"/>
        <end position="395"/>
    </location>
</feature>
<keyword evidence="2" id="KW-0175">Coiled coil</keyword>
<name>A0A927EWE1_9ACTN</name>
<protein>
    <submittedName>
        <fullName evidence="7">RHS domain-containing protein</fullName>
    </submittedName>
</protein>
<accession>A0A927EWE1</accession>
<evidence type="ECO:0000256" key="3">
    <source>
        <dbReference type="SAM" id="MobiDB-lite"/>
    </source>
</evidence>
<feature type="domain" description="Teneurin-like YD-shell" evidence="6">
    <location>
        <begin position="1131"/>
        <end position="1394"/>
    </location>
</feature>
<evidence type="ECO:0000259" key="4">
    <source>
        <dbReference type="Pfam" id="PF20148"/>
    </source>
</evidence>
<dbReference type="Pfam" id="PF21725">
    <property type="entry name" value="T7SS_signal"/>
    <property type="match status" value="1"/>
</dbReference>
<keyword evidence="8" id="KW-1185">Reference proteome</keyword>
<gene>
    <name evidence="7" type="ORF">IF129_00115</name>
</gene>
<evidence type="ECO:0000259" key="5">
    <source>
        <dbReference type="Pfam" id="PF21725"/>
    </source>
</evidence>
<dbReference type="Pfam" id="PF05593">
    <property type="entry name" value="RHS_repeat"/>
    <property type="match status" value="9"/>
</dbReference>
<feature type="region of interest" description="Disordered" evidence="3">
    <location>
        <begin position="753"/>
        <end position="776"/>
    </location>
</feature>
<evidence type="ECO:0000256" key="2">
    <source>
        <dbReference type="SAM" id="Coils"/>
    </source>
</evidence>
<feature type="coiled-coil region" evidence="2">
    <location>
        <begin position="215"/>
        <end position="242"/>
    </location>
</feature>
<evidence type="ECO:0000259" key="6">
    <source>
        <dbReference type="Pfam" id="PF25023"/>
    </source>
</evidence>
<feature type="region of interest" description="Disordered" evidence="3">
    <location>
        <begin position="352"/>
        <end position="399"/>
    </location>
</feature>
<feature type="compositionally biased region" description="Polar residues" evidence="3">
    <location>
        <begin position="760"/>
        <end position="772"/>
    </location>
</feature>
<dbReference type="NCBIfam" id="TIGR01643">
    <property type="entry name" value="YD_repeat_2x"/>
    <property type="match status" value="11"/>
</dbReference>
<dbReference type="NCBIfam" id="TIGR03696">
    <property type="entry name" value="Rhs_assc_core"/>
    <property type="match status" value="1"/>
</dbReference>
<dbReference type="InterPro" id="IPR031325">
    <property type="entry name" value="RHS_repeat"/>
</dbReference>
<dbReference type="InterPro" id="IPR049082">
    <property type="entry name" value="T7SS_signal"/>
</dbReference>
<dbReference type="Pfam" id="PF25023">
    <property type="entry name" value="TEN_YD-shell"/>
    <property type="match status" value="1"/>
</dbReference>
<evidence type="ECO:0000256" key="1">
    <source>
        <dbReference type="ARBA" id="ARBA00022737"/>
    </source>
</evidence>
<dbReference type="Gene3D" id="2.180.10.10">
    <property type="entry name" value="RHS repeat-associated core"/>
    <property type="match status" value="3"/>
</dbReference>
<organism evidence="7 8">
    <name type="scientific">Streptomyces chumphonensis</name>
    <dbReference type="NCBI Taxonomy" id="1214925"/>
    <lineage>
        <taxon>Bacteria</taxon>
        <taxon>Bacillati</taxon>
        <taxon>Actinomycetota</taxon>
        <taxon>Actinomycetes</taxon>
        <taxon>Kitasatosporales</taxon>
        <taxon>Streptomycetaceae</taxon>
        <taxon>Streptomyces</taxon>
    </lineage>
</organism>
<dbReference type="Proteomes" id="UP000632289">
    <property type="component" value="Unassembled WGS sequence"/>
</dbReference>
<dbReference type="EMBL" id="JACXYU010000001">
    <property type="protein sequence ID" value="MBD3929976.1"/>
    <property type="molecule type" value="Genomic_DNA"/>
</dbReference>
<dbReference type="InterPro" id="IPR050708">
    <property type="entry name" value="T6SS_VgrG/RHS"/>
</dbReference>
<dbReference type="InterPro" id="IPR056823">
    <property type="entry name" value="TEN-like_YD-shell"/>
</dbReference>
<dbReference type="RefSeq" id="WP_191207298.1">
    <property type="nucleotide sequence ID" value="NZ_BAABKL010000025.1"/>
</dbReference>
<evidence type="ECO:0000313" key="8">
    <source>
        <dbReference type="Proteomes" id="UP000632289"/>
    </source>
</evidence>
<dbReference type="Pfam" id="PF20148">
    <property type="entry name" value="DUF6531"/>
    <property type="match status" value="1"/>
</dbReference>
<comment type="caution">
    <text evidence="7">The sequence shown here is derived from an EMBL/GenBank/DDBJ whole genome shotgun (WGS) entry which is preliminary data.</text>
</comment>
<dbReference type="PANTHER" id="PTHR32305">
    <property type="match status" value="1"/>
</dbReference>